<dbReference type="EMBL" id="CP025544">
    <property type="protein sequence ID" value="AXK60639.1"/>
    <property type="molecule type" value="Genomic_DNA"/>
</dbReference>
<protein>
    <submittedName>
        <fullName evidence="1">Uncharacterized protein</fullName>
    </submittedName>
</protein>
<sequence length="135" mass="15651">MHTINKYIFLVSSLCMFFQICYASFDEQKYCKMLNEAALRAEIALLCKHDESYPQRTACHAINGVIAASYTERKAMQCLHASFFKYNPVIAIVHGEQGSISVMLERTNFDEIFKQQYQVDYSQAQEIFDFYQVGN</sequence>
<gene>
    <name evidence="1" type="ORF">C0J27_02680</name>
</gene>
<keyword evidence="2" id="KW-1185">Reference proteome</keyword>
<reference evidence="1 2" key="1">
    <citation type="submission" date="2017-12" db="EMBL/GenBank/DDBJ databases">
        <title>Chromulinavorax destructans is a abundant pathogen of dominant heterotrophic picoflagllates.</title>
        <authorList>
            <person name="Deeg C.M."/>
            <person name="Zimmer M."/>
            <person name="Suttle C.A."/>
        </authorList>
    </citation>
    <scope>NUCLEOTIDE SEQUENCE [LARGE SCALE GENOMIC DNA]</scope>
    <source>
        <strain evidence="1 2">SeV1</strain>
    </source>
</reference>
<organism evidence="1 2">
    <name type="scientific">Candidatus Chromulinivorax destructor</name>
    <dbReference type="NCBI Taxonomy" id="2066483"/>
    <lineage>
        <taxon>Bacteria</taxon>
        <taxon>Candidatus Babelota</taxon>
        <taxon>Candidatus Babeliae</taxon>
        <taxon>Candidatus Babeliales</taxon>
        <taxon>Candidatus Chromulinivoraceae</taxon>
        <taxon>Candidatus Chromulinivorax</taxon>
    </lineage>
</organism>
<dbReference type="RefSeq" id="WP_115585654.1">
    <property type="nucleotide sequence ID" value="NZ_CP025544.1"/>
</dbReference>
<evidence type="ECO:0000313" key="1">
    <source>
        <dbReference type="EMBL" id="AXK60639.1"/>
    </source>
</evidence>
<accession>A0A345ZBH2</accession>
<dbReference type="Proteomes" id="UP000254834">
    <property type="component" value="Chromosome"/>
</dbReference>
<evidence type="ECO:0000313" key="2">
    <source>
        <dbReference type="Proteomes" id="UP000254834"/>
    </source>
</evidence>
<proteinExistence type="predicted"/>
<name>A0A345ZBH2_9BACT</name>
<dbReference type="AlphaFoldDB" id="A0A345ZBH2"/>
<dbReference type="KEGG" id="cdes:C0J27_02680"/>